<dbReference type="EMBL" id="GISG01209910">
    <property type="protein sequence ID" value="MBA4660804.1"/>
    <property type="molecule type" value="Transcribed_RNA"/>
</dbReference>
<dbReference type="AlphaFoldDB" id="A0A7C9EGW0"/>
<proteinExistence type="predicted"/>
<reference evidence="1" key="1">
    <citation type="journal article" date="2013" name="J. Plant Res.">
        <title>Effect of fungi and light on seed germination of three Opuntia species from semiarid lands of central Mexico.</title>
        <authorList>
            <person name="Delgado-Sanchez P."/>
            <person name="Jimenez-Bremont J.F."/>
            <person name="Guerrero-Gonzalez Mde L."/>
            <person name="Flores J."/>
        </authorList>
    </citation>
    <scope>NUCLEOTIDE SEQUENCE</scope>
    <source>
        <tissue evidence="1">Cladode</tissue>
    </source>
</reference>
<name>A0A7C9EGW0_OPUST</name>
<sequence>MIIWDPFPLGIVAGCDMNKITHKTSLREITGTQGRTYIRARKQVIIRASQQWCPQEKRKRKKVNKKVSTTDKDVLTKRKVRGSRIQRMHVDSLLELNSKRMRK</sequence>
<evidence type="ECO:0000313" key="1">
    <source>
        <dbReference type="EMBL" id="MBA4660804.1"/>
    </source>
</evidence>
<protein>
    <submittedName>
        <fullName evidence="1">Uncharacterized protein</fullName>
    </submittedName>
</protein>
<reference evidence="1" key="2">
    <citation type="submission" date="2020-07" db="EMBL/GenBank/DDBJ databases">
        <authorList>
            <person name="Vera ALvarez R."/>
            <person name="Arias-Moreno D.M."/>
            <person name="Jimenez-Jacinto V."/>
            <person name="Jimenez-Bremont J.F."/>
            <person name="Swaminathan K."/>
            <person name="Moose S.P."/>
            <person name="Guerrero-Gonzalez M.L."/>
            <person name="Marino-Ramirez L."/>
            <person name="Landsman D."/>
            <person name="Rodriguez-Kessler M."/>
            <person name="Delgado-Sanchez P."/>
        </authorList>
    </citation>
    <scope>NUCLEOTIDE SEQUENCE</scope>
    <source>
        <tissue evidence="1">Cladode</tissue>
    </source>
</reference>
<organism evidence="1">
    <name type="scientific">Opuntia streptacantha</name>
    <name type="common">Prickly pear cactus</name>
    <name type="synonym">Opuntia cardona</name>
    <dbReference type="NCBI Taxonomy" id="393608"/>
    <lineage>
        <taxon>Eukaryota</taxon>
        <taxon>Viridiplantae</taxon>
        <taxon>Streptophyta</taxon>
        <taxon>Embryophyta</taxon>
        <taxon>Tracheophyta</taxon>
        <taxon>Spermatophyta</taxon>
        <taxon>Magnoliopsida</taxon>
        <taxon>eudicotyledons</taxon>
        <taxon>Gunneridae</taxon>
        <taxon>Pentapetalae</taxon>
        <taxon>Caryophyllales</taxon>
        <taxon>Cactineae</taxon>
        <taxon>Cactaceae</taxon>
        <taxon>Opuntioideae</taxon>
        <taxon>Opuntia</taxon>
    </lineage>
</organism>
<accession>A0A7C9EGW0</accession>